<evidence type="ECO:0000313" key="6">
    <source>
        <dbReference type="EMBL" id="CAI9542365.1"/>
    </source>
</evidence>
<keyword evidence="2" id="KW-0378">Hydrolase</keyword>
<name>A0ABN9B5I4_9NEOB</name>
<dbReference type="CDD" id="cd01851">
    <property type="entry name" value="GBP"/>
    <property type="match status" value="1"/>
</dbReference>
<dbReference type="EMBL" id="CATNWA010002204">
    <property type="protein sequence ID" value="CAI9542365.1"/>
    <property type="molecule type" value="Genomic_DNA"/>
</dbReference>
<dbReference type="InterPro" id="IPR003191">
    <property type="entry name" value="Guanylate-bd/ATL_C"/>
</dbReference>
<dbReference type="Pfam" id="PF02263">
    <property type="entry name" value="GBP"/>
    <property type="match status" value="1"/>
</dbReference>
<reference evidence="6" key="1">
    <citation type="submission" date="2023-05" db="EMBL/GenBank/DDBJ databases">
        <authorList>
            <person name="Stuckert A."/>
        </authorList>
    </citation>
    <scope>NUCLEOTIDE SEQUENCE</scope>
</reference>
<dbReference type="InterPro" id="IPR027417">
    <property type="entry name" value="P-loop_NTPase"/>
</dbReference>
<dbReference type="PROSITE" id="PS51715">
    <property type="entry name" value="G_GB1_RHD3"/>
    <property type="match status" value="1"/>
</dbReference>
<evidence type="ECO:0000256" key="1">
    <source>
        <dbReference type="ARBA" id="ARBA00022741"/>
    </source>
</evidence>
<dbReference type="Gene3D" id="3.40.50.300">
    <property type="entry name" value="P-loop containing nucleotide triphosphate hydrolases"/>
    <property type="match status" value="1"/>
</dbReference>
<dbReference type="InterPro" id="IPR015894">
    <property type="entry name" value="Guanylate-bd_N"/>
</dbReference>
<accession>A0ABN9B5I4</accession>
<dbReference type="Gene3D" id="1.20.1000.10">
    <property type="entry name" value="Guanylate-binding protein, C-terminal domain"/>
    <property type="match status" value="1"/>
</dbReference>
<keyword evidence="1" id="KW-0547">Nucleotide-binding</keyword>
<evidence type="ECO:0000259" key="5">
    <source>
        <dbReference type="PROSITE" id="PS51715"/>
    </source>
</evidence>
<gene>
    <name evidence="6" type="ORF">SPARVUS_LOCUS2086480</name>
</gene>
<dbReference type="InterPro" id="IPR030386">
    <property type="entry name" value="G_GB1_RHD3_dom"/>
</dbReference>
<sequence length="391" mass="45205">MEAPLCLIENLDDGTLQVNPEAVNVLSRIEHQVVVVAIVGMYRTGKSYLMNKLAGVQTGFELGATVQAKTKGIWMWCVPHPTKSNHMLVLLDTEGLGDIIKGDKGNDMKIFCLSVLLSSALIYNSQRTIDQDAIEKLRYYVFVGELAHFIKVKSTNNDDEEGEFSRHFPIFIWAVRDFTLKLEYNGEDITEDEYLAFALRLQKKNSRRIKERNLCRECICMYFRTRKCFVFDLPSGNNSVLQRMDEVSEEELRPEFVTQTREFCNYIYRSAEVKYLDHIHPVTGNMLGQLVYKYTEDITSFNVVCMEDAVMSISKAENEAAVQEATEHYVKMMRERGQFPTETLNEFVELSDQCEQEALQIFMKRSFKDSELSFQKRYMVGLLDISMFILL</sequence>
<dbReference type="Pfam" id="PF02841">
    <property type="entry name" value="GBP_C"/>
    <property type="match status" value="1"/>
</dbReference>
<organism evidence="6 7">
    <name type="scientific">Staurois parvus</name>
    <dbReference type="NCBI Taxonomy" id="386267"/>
    <lineage>
        <taxon>Eukaryota</taxon>
        <taxon>Metazoa</taxon>
        <taxon>Chordata</taxon>
        <taxon>Craniata</taxon>
        <taxon>Vertebrata</taxon>
        <taxon>Euteleostomi</taxon>
        <taxon>Amphibia</taxon>
        <taxon>Batrachia</taxon>
        <taxon>Anura</taxon>
        <taxon>Neobatrachia</taxon>
        <taxon>Ranoidea</taxon>
        <taxon>Ranidae</taxon>
        <taxon>Staurois</taxon>
    </lineage>
</organism>
<evidence type="ECO:0000256" key="4">
    <source>
        <dbReference type="PROSITE-ProRule" id="PRU01052"/>
    </source>
</evidence>
<proteinExistence type="inferred from homology"/>
<keyword evidence="7" id="KW-1185">Reference proteome</keyword>
<dbReference type="SUPFAM" id="SSF52540">
    <property type="entry name" value="P-loop containing nucleoside triphosphate hydrolases"/>
    <property type="match status" value="1"/>
</dbReference>
<dbReference type="SUPFAM" id="SSF48340">
    <property type="entry name" value="Interferon-induced guanylate-binding protein 1 (GBP1), C-terminal domain"/>
    <property type="match status" value="1"/>
</dbReference>
<feature type="domain" description="GB1/RHD3-type G" evidence="5">
    <location>
        <begin position="30"/>
        <end position="272"/>
    </location>
</feature>
<dbReference type="Proteomes" id="UP001162483">
    <property type="component" value="Unassembled WGS sequence"/>
</dbReference>
<evidence type="ECO:0000313" key="7">
    <source>
        <dbReference type="Proteomes" id="UP001162483"/>
    </source>
</evidence>
<keyword evidence="3" id="KW-0342">GTP-binding</keyword>
<comment type="similarity">
    <text evidence="4">Belongs to the TRAFAC class dynamin-like GTPase superfamily. GB1/RHD3 GTPase family.</text>
</comment>
<dbReference type="InterPro" id="IPR036543">
    <property type="entry name" value="Guanylate-bd_C_sf"/>
</dbReference>
<evidence type="ECO:0000256" key="2">
    <source>
        <dbReference type="ARBA" id="ARBA00022801"/>
    </source>
</evidence>
<evidence type="ECO:0000256" key="3">
    <source>
        <dbReference type="ARBA" id="ARBA00023134"/>
    </source>
</evidence>
<dbReference type="PANTHER" id="PTHR10751">
    <property type="entry name" value="GUANYLATE BINDING PROTEIN"/>
    <property type="match status" value="1"/>
</dbReference>
<protein>
    <recommendedName>
        <fullName evidence="5">GB1/RHD3-type G domain-containing protein</fullName>
    </recommendedName>
</protein>
<comment type="caution">
    <text evidence="6">The sequence shown here is derived from an EMBL/GenBank/DDBJ whole genome shotgun (WGS) entry which is preliminary data.</text>
</comment>